<keyword evidence="1" id="KW-0175">Coiled coil</keyword>
<organism evidence="2 3">
    <name type="scientific">Lactococcus phage P1048</name>
    <dbReference type="NCBI Taxonomy" id="2662295"/>
    <lineage>
        <taxon>Viruses</taxon>
        <taxon>Duplodnaviria</taxon>
        <taxon>Heunggongvirae</taxon>
        <taxon>Uroviricota</taxon>
        <taxon>Caudoviricetes</taxon>
        <taxon>Audreyjarvisvirus</taxon>
        <taxon>Audreyjarvisvirus P1048</taxon>
    </lineage>
</organism>
<dbReference type="Proteomes" id="UP000422881">
    <property type="component" value="Segment"/>
</dbReference>
<sequence>MIKVITEIDSLNDFNFGGGAVAHWEKIKALGLENDVETYISNCYPDGLTDMELNQFVWFELDGFIEEMEKEQKEKQEKKQQQLKAQAREELTRKGFIIDGSFEGDFQTWMGVYARPSDKPTYLDPSDGKEAEEQEKYSINGFKQDFSEWFEWEIDGLKIKEN</sequence>
<name>A0A649V201_9CAUD</name>
<dbReference type="RefSeq" id="YP_009905547.1">
    <property type="nucleotide sequence ID" value="NC_049857.1"/>
</dbReference>
<keyword evidence="3" id="KW-1185">Reference proteome</keyword>
<evidence type="ECO:0000313" key="3">
    <source>
        <dbReference type="Proteomes" id="UP000422881"/>
    </source>
</evidence>
<dbReference type="GeneID" id="56137933"/>
<proteinExistence type="predicted"/>
<reference evidence="2 3" key="1">
    <citation type="submission" date="2019-10" db="EMBL/GenBank/DDBJ databases">
        <authorList>
            <person name="Brinks E."/>
        </authorList>
    </citation>
    <scope>NUCLEOTIDE SEQUENCE [LARGE SCALE GENOMIC DNA]</scope>
</reference>
<evidence type="ECO:0000256" key="1">
    <source>
        <dbReference type="SAM" id="Coils"/>
    </source>
</evidence>
<evidence type="ECO:0000313" key="2">
    <source>
        <dbReference type="EMBL" id="QGJ84909.1"/>
    </source>
</evidence>
<dbReference type="KEGG" id="vg:56137933"/>
<protein>
    <submittedName>
        <fullName evidence="2">Uncharacterized protein</fullName>
    </submittedName>
</protein>
<dbReference type="EMBL" id="MN552145">
    <property type="protein sequence ID" value="QGJ84909.1"/>
    <property type="molecule type" value="Genomic_DNA"/>
</dbReference>
<feature type="coiled-coil region" evidence="1">
    <location>
        <begin position="61"/>
        <end position="93"/>
    </location>
</feature>
<accession>A0A649V201</accession>